<dbReference type="EMBL" id="BPLQ01015456">
    <property type="protein sequence ID" value="GIY88206.1"/>
    <property type="molecule type" value="Genomic_DNA"/>
</dbReference>
<dbReference type="AlphaFoldDB" id="A0AAV4WZ67"/>
<reference evidence="1 2" key="1">
    <citation type="submission" date="2021-06" db="EMBL/GenBank/DDBJ databases">
        <title>Caerostris darwini draft genome.</title>
        <authorList>
            <person name="Kono N."/>
            <person name="Arakawa K."/>
        </authorList>
    </citation>
    <scope>NUCLEOTIDE SEQUENCE [LARGE SCALE GENOMIC DNA]</scope>
</reference>
<accession>A0AAV4WZ67</accession>
<evidence type="ECO:0000313" key="2">
    <source>
        <dbReference type="Proteomes" id="UP001054837"/>
    </source>
</evidence>
<keyword evidence="2" id="KW-1185">Reference proteome</keyword>
<comment type="caution">
    <text evidence="1">The sequence shown here is derived from an EMBL/GenBank/DDBJ whole genome shotgun (WGS) entry which is preliminary data.</text>
</comment>
<protein>
    <submittedName>
        <fullName evidence="1">Uncharacterized protein</fullName>
    </submittedName>
</protein>
<gene>
    <name evidence="1" type="ORF">CDAR_84281</name>
</gene>
<name>A0AAV4WZ67_9ARAC</name>
<sequence>MKPTHVKFAWCTLRYWTTTRKRPNRMGRCTIFFFFTFPLSGNELPIMAPSIYRVVLAKRVFATPQQNDTVSIDDINDVIKTSVPFTCNLPREAFKTASCGGGKQAEKKNQEEH</sequence>
<dbReference type="Proteomes" id="UP001054837">
    <property type="component" value="Unassembled WGS sequence"/>
</dbReference>
<organism evidence="1 2">
    <name type="scientific">Caerostris darwini</name>
    <dbReference type="NCBI Taxonomy" id="1538125"/>
    <lineage>
        <taxon>Eukaryota</taxon>
        <taxon>Metazoa</taxon>
        <taxon>Ecdysozoa</taxon>
        <taxon>Arthropoda</taxon>
        <taxon>Chelicerata</taxon>
        <taxon>Arachnida</taxon>
        <taxon>Araneae</taxon>
        <taxon>Araneomorphae</taxon>
        <taxon>Entelegynae</taxon>
        <taxon>Araneoidea</taxon>
        <taxon>Araneidae</taxon>
        <taxon>Caerostris</taxon>
    </lineage>
</organism>
<proteinExistence type="predicted"/>
<evidence type="ECO:0000313" key="1">
    <source>
        <dbReference type="EMBL" id="GIY88206.1"/>
    </source>
</evidence>